<keyword evidence="1" id="KW-0812">Transmembrane</keyword>
<dbReference type="OrthoDB" id="3210850at2759"/>
<proteinExistence type="predicted"/>
<feature type="transmembrane region" description="Helical" evidence="1">
    <location>
        <begin position="60"/>
        <end position="83"/>
    </location>
</feature>
<sequence length="446" mass="49939">MASSLVETGNGYRPVEISRAGLAATAVILLLMVSALLICLKRRIQSTTDWTWSKVPPTTWVIFIIYTDSIVFIVATSVLVFGLGVNLNVRTCSSAILLALLCYMSTKTFMYYYFVEKIHITSSLQGSRLKSKLYCCNVLVILLLYCLTIVLNVINRTSRLTLSGMCSIGVRFEPLVVFTIFDAALNLYLTLLFIIPLQSICTKSQARNPLLRTMCFRSLVSCVLTIITTTANLTALLGLRQEPAWIFLLCCNIDLVFSILTRRWVTLKGLSSTSTSPFPEDIMVNETNAVAPSFFSSETVQHIHPETDYRELVIDHNGKVTEVKIVKMSSATKEKYDEDGFELSHVECFSRAVTPPNSLNTDGACFSRADWCADEEHEWSGTESLGRAIITTHISAQEMKDYNDNDSFQNPPGYFRCDIDPENEADLEGIRVMIEQVIEYETDNGT</sequence>
<protein>
    <submittedName>
        <fullName evidence="2">Uncharacterized protein</fullName>
    </submittedName>
</protein>
<keyword evidence="1" id="KW-0472">Membrane</keyword>
<dbReference type="PANTHER" id="PTHR38848">
    <property type="entry name" value="G-PROTEIN COUPLED RECEPTORS FAMILY 3 PROFILE DOMAIN-CONTAINING PROTEIN"/>
    <property type="match status" value="1"/>
</dbReference>
<feature type="transmembrane region" description="Helical" evidence="1">
    <location>
        <begin position="134"/>
        <end position="155"/>
    </location>
</feature>
<dbReference type="EMBL" id="KZ613472">
    <property type="protein sequence ID" value="PMD24603.1"/>
    <property type="molecule type" value="Genomic_DNA"/>
</dbReference>
<evidence type="ECO:0000313" key="3">
    <source>
        <dbReference type="Proteomes" id="UP000235672"/>
    </source>
</evidence>
<reference evidence="2 3" key="1">
    <citation type="submission" date="2016-05" db="EMBL/GenBank/DDBJ databases">
        <title>A degradative enzymes factory behind the ericoid mycorrhizal symbiosis.</title>
        <authorList>
            <consortium name="DOE Joint Genome Institute"/>
            <person name="Martino E."/>
            <person name="Morin E."/>
            <person name="Grelet G."/>
            <person name="Kuo A."/>
            <person name="Kohler A."/>
            <person name="Daghino S."/>
            <person name="Barry K."/>
            <person name="Choi C."/>
            <person name="Cichocki N."/>
            <person name="Clum A."/>
            <person name="Copeland A."/>
            <person name="Hainaut M."/>
            <person name="Haridas S."/>
            <person name="Labutti K."/>
            <person name="Lindquist E."/>
            <person name="Lipzen A."/>
            <person name="Khouja H.-R."/>
            <person name="Murat C."/>
            <person name="Ohm R."/>
            <person name="Olson A."/>
            <person name="Spatafora J."/>
            <person name="Veneault-Fourrey C."/>
            <person name="Henrissat B."/>
            <person name="Grigoriev I."/>
            <person name="Martin F."/>
            <person name="Perotto S."/>
        </authorList>
    </citation>
    <scope>NUCLEOTIDE SEQUENCE [LARGE SCALE GENOMIC DNA]</scope>
    <source>
        <strain evidence="2 3">UAMH 7357</strain>
    </source>
</reference>
<keyword evidence="1" id="KW-1133">Transmembrane helix</keyword>
<dbReference type="Proteomes" id="UP000235672">
    <property type="component" value="Unassembled WGS sequence"/>
</dbReference>
<feature type="transmembrane region" description="Helical" evidence="1">
    <location>
        <begin position="20"/>
        <end position="40"/>
    </location>
</feature>
<dbReference type="AlphaFoldDB" id="A0A2J6QEB4"/>
<feature type="transmembrane region" description="Helical" evidence="1">
    <location>
        <begin position="175"/>
        <end position="197"/>
    </location>
</feature>
<accession>A0A2J6QEB4</accession>
<dbReference type="PANTHER" id="PTHR38848:SF3">
    <property type="entry name" value="G-PROTEIN COUPLED RECEPTORS FAMILY 3 PROFILE DOMAIN-CONTAINING PROTEIN"/>
    <property type="match status" value="1"/>
</dbReference>
<feature type="transmembrane region" description="Helical" evidence="1">
    <location>
        <begin position="95"/>
        <end position="114"/>
    </location>
</feature>
<feature type="transmembrane region" description="Helical" evidence="1">
    <location>
        <begin position="218"/>
        <end position="239"/>
    </location>
</feature>
<evidence type="ECO:0000256" key="1">
    <source>
        <dbReference type="SAM" id="Phobius"/>
    </source>
</evidence>
<gene>
    <name evidence="2" type="ORF">NA56DRAFT_492586</name>
</gene>
<evidence type="ECO:0000313" key="2">
    <source>
        <dbReference type="EMBL" id="PMD24603.1"/>
    </source>
</evidence>
<organism evidence="2 3">
    <name type="scientific">Hyaloscypha hepaticicola</name>
    <dbReference type="NCBI Taxonomy" id="2082293"/>
    <lineage>
        <taxon>Eukaryota</taxon>
        <taxon>Fungi</taxon>
        <taxon>Dikarya</taxon>
        <taxon>Ascomycota</taxon>
        <taxon>Pezizomycotina</taxon>
        <taxon>Leotiomycetes</taxon>
        <taxon>Helotiales</taxon>
        <taxon>Hyaloscyphaceae</taxon>
        <taxon>Hyaloscypha</taxon>
    </lineage>
</organism>
<name>A0A2J6QEB4_9HELO</name>
<keyword evidence="3" id="KW-1185">Reference proteome</keyword>